<dbReference type="InterPro" id="IPR047640">
    <property type="entry name" value="RpiR-like"/>
</dbReference>
<dbReference type="EMBL" id="JAUKVY010000030">
    <property type="protein sequence ID" value="MDO1536646.1"/>
    <property type="molecule type" value="Genomic_DNA"/>
</dbReference>
<dbReference type="InterPro" id="IPR036388">
    <property type="entry name" value="WH-like_DNA-bd_sf"/>
</dbReference>
<evidence type="ECO:0000259" key="6">
    <source>
        <dbReference type="PROSITE" id="PS51464"/>
    </source>
</evidence>
<dbReference type="Gene3D" id="1.10.10.10">
    <property type="entry name" value="Winged helix-like DNA-binding domain superfamily/Winged helix DNA-binding domain"/>
    <property type="match status" value="1"/>
</dbReference>
<sequence>MENERDARGRDRMGERTLAVLVDMLARPGPAAVQSISELAAHNGVDPSTLTRLGKRLGFNGFAPLQDVFRRHVSATQPFYSSRVSELVAHQGTSSVTSVLQQLAQNECQKILAAASSLDEKKVGEAVTQLIKAKHVYVMGLRGTYSVSQFFGTFLSTLRESVTVLGGPGFPIASELARIKNEDLLVAISYRPYTRTVVKAVELIKAEGTSVLSLTDAGSAIELAPHEGTTIAVDQPYYFDSALAQFFAAEAILMAVARRLGPKAMLTIQRREAFNKALDIEIS</sequence>
<dbReference type="PANTHER" id="PTHR30514:SF18">
    <property type="entry name" value="RPIR-FAMILY TRANSCRIPTIONAL REGULATOR"/>
    <property type="match status" value="1"/>
</dbReference>
<name>A0ABT8SGM7_9BURK</name>
<dbReference type="InterPro" id="IPR035472">
    <property type="entry name" value="RpiR-like_SIS"/>
</dbReference>
<dbReference type="InterPro" id="IPR000281">
    <property type="entry name" value="HTH_RpiR"/>
</dbReference>
<dbReference type="SUPFAM" id="SSF46689">
    <property type="entry name" value="Homeodomain-like"/>
    <property type="match status" value="1"/>
</dbReference>
<comment type="caution">
    <text evidence="7">The sequence shown here is derived from an EMBL/GenBank/DDBJ whole genome shotgun (WGS) entry which is preliminary data.</text>
</comment>
<dbReference type="SUPFAM" id="SSF53697">
    <property type="entry name" value="SIS domain"/>
    <property type="match status" value="1"/>
</dbReference>
<dbReference type="Gene3D" id="3.40.50.10490">
    <property type="entry name" value="Glucose-6-phosphate isomerase like protein, domain 1"/>
    <property type="match status" value="1"/>
</dbReference>
<evidence type="ECO:0000256" key="2">
    <source>
        <dbReference type="ARBA" id="ARBA00023125"/>
    </source>
</evidence>
<dbReference type="PROSITE" id="PS51464">
    <property type="entry name" value="SIS"/>
    <property type="match status" value="1"/>
</dbReference>
<protein>
    <submittedName>
        <fullName evidence="7">MurR/RpiR family transcriptional regulator</fullName>
    </submittedName>
</protein>
<keyword evidence="2" id="KW-0238">DNA-binding</keyword>
<feature type="domain" description="SIS" evidence="6">
    <location>
        <begin position="126"/>
        <end position="262"/>
    </location>
</feature>
<keyword evidence="3" id="KW-0324">Glycolysis</keyword>
<reference evidence="7" key="1">
    <citation type="submission" date="2023-06" db="EMBL/GenBank/DDBJ databases">
        <authorList>
            <person name="Jiang Y."/>
            <person name="Liu Q."/>
        </authorList>
    </citation>
    <scope>NUCLEOTIDE SEQUENCE</scope>
    <source>
        <strain evidence="7">CGMCC 1.12090</strain>
    </source>
</reference>
<evidence type="ECO:0000256" key="1">
    <source>
        <dbReference type="ARBA" id="ARBA00023015"/>
    </source>
</evidence>
<organism evidence="7 8">
    <name type="scientific">Variovorax ginsengisoli</name>
    <dbReference type="NCBI Taxonomy" id="363844"/>
    <lineage>
        <taxon>Bacteria</taxon>
        <taxon>Pseudomonadati</taxon>
        <taxon>Pseudomonadota</taxon>
        <taxon>Betaproteobacteria</taxon>
        <taxon>Burkholderiales</taxon>
        <taxon>Comamonadaceae</taxon>
        <taxon>Variovorax</taxon>
    </lineage>
</organism>
<evidence type="ECO:0000256" key="3">
    <source>
        <dbReference type="ARBA" id="ARBA00023152"/>
    </source>
</evidence>
<dbReference type="CDD" id="cd05013">
    <property type="entry name" value="SIS_RpiR"/>
    <property type="match status" value="1"/>
</dbReference>
<evidence type="ECO:0000259" key="5">
    <source>
        <dbReference type="PROSITE" id="PS51071"/>
    </source>
</evidence>
<accession>A0ABT8SGM7</accession>
<evidence type="ECO:0000256" key="4">
    <source>
        <dbReference type="ARBA" id="ARBA00023163"/>
    </source>
</evidence>
<dbReference type="RefSeq" id="WP_301814782.1">
    <property type="nucleotide sequence ID" value="NZ_JAUJZH010000030.1"/>
</dbReference>
<dbReference type="PROSITE" id="PS51071">
    <property type="entry name" value="HTH_RPIR"/>
    <property type="match status" value="1"/>
</dbReference>
<dbReference type="Pfam" id="PF01380">
    <property type="entry name" value="SIS"/>
    <property type="match status" value="1"/>
</dbReference>
<evidence type="ECO:0000313" key="8">
    <source>
        <dbReference type="Proteomes" id="UP001169027"/>
    </source>
</evidence>
<feature type="domain" description="HTH rpiR-type" evidence="5">
    <location>
        <begin position="1"/>
        <end position="76"/>
    </location>
</feature>
<dbReference type="InterPro" id="IPR009057">
    <property type="entry name" value="Homeodomain-like_sf"/>
</dbReference>
<keyword evidence="4" id="KW-0804">Transcription</keyword>
<proteinExistence type="predicted"/>
<dbReference type="InterPro" id="IPR001347">
    <property type="entry name" value="SIS_dom"/>
</dbReference>
<dbReference type="InterPro" id="IPR046348">
    <property type="entry name" value="SIS_dom_sf"/>
</dbReference>
<gene>
    <name evidence="7" type="ORF">Q2T77_30670</name>
</gene>
<keyword evidence="1" id="KW-0805">Transcription regulation</keyword>
<dbReference type="Proteomes" id="UP001169027">
    <property type="component" value="Unassembled WGS sequence"/>
</dbReference>
<evidence type="ECO:0000313" key="7">
    <source>
        <dbReference type="EMBL" id="MDO1536646.1"/>
    </source>
</evidence>
<dbReference type="PANTHER" id="PTHR30514">
    <property type="entry name" value="GLUCOKINASE"/>
    <property type="match status" value="1"/>
</dbReference>
<keyword evidence="8" id="KW-1185">Reference proteome</keyword>